<evidence type="ECO:0000313" key="1">
    <source>
        <dbReference type="EMBL" id="MCI10127.1"/>
    </source>
</evidence>
<accession>A0A392PER1</accession>
<organism evidence="1 2">
    <name type="scientific">Trifolium medium</name>
    <dbReference type="NCBI Taxonomy" id="97028"/>
    <lineage>
        <taxon>Eukaryota</taxon>
        <taxon>Viridiplantae</taxon>
        <taxon>Streptophyta</taxon>
        <taxon>Embryophyta</taxon>
        <taxon>Tracheophyta</taxon>
        <taxon>Spermatophyta</taxon>
        <taxon>Magnoliopsida</taxon>
        <taxon>eudicotyledons</taxon>
        <taxon>Gunneridae</taxon>
        <taxon>Pentapetalae</taxon>
        <taxon>rosids</taxon>
        <taxon>fabids</taxon>
        <taxon>Fabales</taxon>
        <taxon>Fabaceae</taxon>
        <taxon>Papilionoideae</taxon>
        <taxon>50 kb inversion clade</taxon>
        <taxon>NPAAA clade</taxon>
        <taxon>Hologalegina</taxon>
        <taxon>IRL clade</taxon>
        <taxon>Trifolieae</taxon>
        <taxon>Trifolium</taxon>
    </lineage>
</organism>
<evidence type="ECO:0000313" key="2">
    <source>
        <dbReference type="Proteomes" id="UP000265520"/>
    </source>
</evidence>
<comment type="caution">
    <text evidence="1">The sequence shown here is derived from an EMBL/GenBank/DDBJ whole genome shotgun (WGS) entry which is preliminary data.</text>
</comment>
<dbReference type="AlphaFoldDB" id="A0A392PER1"/>
<proteinExistence type="predicted"/>
<name>A0A392PER1_9FABA</name>
<sequence length="44" mass="4409">QKGVTLPAFAVVESVETPVEAEGGCVPAGTQTLKSVCVCEGFLG</sequence>
<dbReference type="Proteomes" id="UP000265520">
    <property type="component" value="Unassembled WGS sequence"/>
</dbReference>
<reference evidence="1 2" key="1">
    <citation type="journal article" date="2018" name="Front. Plant Sci.">
        <title>Red Clover (Trifolium pratense) and Zigzag Clover (T. medium) - A Picture of Genomic Similarities and Differences.</title>
        <authorList>
            <person name="Dluhosova J."/>
            <person name="Istvanek J."/>
            <person name="Nedelnik J."/>
            <person name="Repkova J."/>
        </authorList>
    </citation>
    <scope>NUCLEOTIDE SEQUENCE [LARGE SCALE GENOMIC DNA]</scope>
    <source>
        <strain evidence="2">cv. 10/8</strain>
        <tissue evidence="1">Leaf</tissue>
    </source>
</reference>
<protein>
    <submittedName>
        <fullName evidence="1">Uncharacterized protein</fullName>
    </submittedName>
</protein>
<keyword evidence="2" id="KW-1185">Reference proteome</keyword>
<dbReference type="EMBL" id="LXQA010075117">
    <property type="protein sequence ID" value="MCI10127.1"/>
    <property type="molecule type" value="Genomic_DNA"/>
</dbReference>
<feature type="non-terminal residue" evidence="1">
    <location>
        <position position="1"/>
    </location>
</feature>